<organism evidence="1 2">
    <name type="scientific">Extremus antarcticus</name>
    <dbReference type="NCBI Taxonomy" id="702011"/>
    <lineage>
        <taxon>Eukaryota</taxon>
        <taxon>Fungi</taxon>
        <taxon>Dikarya</taxon>
        <taxon>Ascomycota</taxon>
        <taxon>Pezizomycotina</taxon>
        <taxon>Dothideomycetes</taxon>
        <taxon>Dothideomycetidae</taxon>
        <taxon>Mycosphaerellales</taxon>
        <taxon>Extremaceae</taxon>
        <taxon>Extremus</taxon>
    </lineage>
</organism>
<reference evidence="1" key="1">
    <citation type="submission" date="2023-04" db="EMBL/GenBank/DDBJ databases">
        <title>Black Yeasts Isolated from many extreme environments.</title>
        <authorList>
            <person name="Coleine C."/>
            <person name="Stajich J.E."/>
            <person name="Selbmann L."/>
        </authorList>
    </citation>
    <scope>NUCLEOTIDE SEQUENCE</scope>
    <source>
        <strain evidence="1">CCFEE 5312</strain>
    </source>
</reference>
<dbReference type="Proteomes" id="UP001271007">
    <property type="component" value="Unassembled WGS sequence"/>
</dbReference>
<protein>
    <submittedName>
        <fullName evidence="1">Uncharacterized protein</fullName>
    </submittedName>
</protein>
<gene>
    <name evidence="1" type="ORF">LTR09_001268</name>
</gene>
<dbReference type="AlphaFoldDB" id="A0AAJ0LWK5"/>
<accession>A0AAJ0LWK5</accession>
<evidence type="ECO:0000313" key="1">
    <source>
        <dbReference type="EMBL" id="KAK3058190.1"/>
    </source>
</evidence>
<comment type="caution">
    <text evidence="1">The sequence shown here is derived from an EMBL/GenBank/DDBJ whole genome shotgun (WGS) entry which is preliminary data.</text>
</comment>
<name>A0AAJ0LWK5_9PEZI</name>
<sequence length="221" mass="24340">MAANQTAKPKELEIIPPSTAKSIENFCEGGWEAICMVKHLQSYMHLVSATLTSYTSAEVLARNMLHIEAHPDNYSFEIPTHARLWQAQMQTHLRTLKEIYHAIQPTRIAPRKLPTSSTCRTVASYRSLVDAADDLDRITGTGGILETAMEKGLRICLNDSEADADAVIVPSLEELNKLRVEGRRLLALCHGDAGKGVVGWKTAHTDVQAVLESPKDAPPPY</sequence>
<proteinExistence type="predicted"/>
<keyword evidence="2" id="KW-1185">Reference proteome</keyword>
<dbReference type="EMBL" id="JAWDJX010000002">
    <property type="protein sequence ID" value="KAK3058190.1"/>
    <property type="molecule type" value="Genomic_DNA"/>
</dbReference>
<evidence type="ECO:0000313" key="2">
    <source>
        <dbReference type="Proteomes" id="UP001271007"/>
    </source>
</evidence>